<dbReference type="OrthoDB" id="4279at2"/>
<dbReference type="InterPro" id="IPR038371">
    <property type="entry name" value="Cu_polyphenol_OxRdtase_sf"/>
</dbReference>
<evidence type="ECO:0000256" key="9">
    <source>
        <dbReference type="ARBA" id="ARBA00049893"/>
    </source>
</evidence>
<evidence type="ECO:0000256" key="3">
    <source>
        <dbReference type="ARBA" id="ARBA00022679"/>
    </source>
</evidence>
<evidence type="ECO:0000256" key="5">
    <source>
        <dbReference type="ARBA" id="ARBA00022801"/>
    </source>
</evidence>
<sequence length="254" mass="27873">MVPINTLEFVYPDWPAPVHVKALTTTRNGGFSVGPYASFNLSNLVGDEPGSVKRNRTLLREVLKLPAEPWWLTQVHSSRVIDAFDAGPGEEADGCVTGTGGVVCAVLTADCLPVFLCDRRSTRIGVLHAGWRGLAAGVIEEGLRKIQVPPANLMAWLGPAIGPSAYEVGDDVRQAFVGQDKEMAGSFTPVPNRPGHWLADLYDIARRRLRSQGVHEIHGGLRCTLRERNLFYSHRRDGTCGRMASLIWLDKHAR</sequence>
<dbReference type="EMBL" id="AP014879">
    <property type="protein sequence ID" value="BAV34240.1"/>
    <property type="molecule type" value="Genomic_DNA"/>
</dbReference>
<proteinExistence type="inferred from homology"/>
<comment type="catalytic activity">
    <reaction evidence="1">
        <text>inosine + phosphate = alpha-D-ribose 1-phosphate + hypoxanthine</text>
        <dbReference type="Rhea" id="RHEA:27646"/>
        <dbReference type="ChEBI" id="CHEBI:17368"/>
        <dbReference type="ChEBI" id="CHEBI:17596"/>
        <dbReference type="ChEBI" id="CHEBI:43474"/>
        <dbReference type="ChEBI" id="CHEBI:57720"/>
        <dbReference type="EC" id="2.4.2.1"/>
    </reaction>
    <physiologicalReaction direction="left-to-right" evidence="1">
        <dbReference type="Rhea" id="RHEA:27647"/>
    </physiologicalReaction>
</comment>
<dbReference type="FunCoup" id="A0A1B4XHE9">
    <property type="interactions" value="423"/>
</dbReference>
<gene>
    <name evidence="11" type="ORF">SCL_1949</name>
</gene>
<dbReference type="InParanoid" id="A0A1B4XHE9"/>
<evidence type="ECO:0000256" key="2">
    <source>
        <dbReference type="ARBA" id="ARBA00007353"/>
    </source>
</evidence>
<evidence type="ECO:0000256" key="4">
    <source>
        <dbReference type="ARBA" id="ARBA00022723"/>
    </source>
</evidence>
<dbReference type="RefSeq" id="WP_096361006.1">
    <property type="nucleotide sequence ID" value="NZ_AP014879.1"/>
</dbReference>
<dbReference type="NCBIfam" id="TIGR00726">
    <property type="entry name" value="peptidoglycan editing factor PgeF"/>
    <property type="match status" value="1"/>
</dbReference>
<dbReference type="InterPro" id="IPR011324">
    <property type="entry name" value="Cytotoxic_necrot_fac-like_cat"/>
</dbReference>
<comment type="catalytic activity">
    <reaction evidence="7">
        <text>adenosine + H2O + H(+) = inosine + NH4(+)</text>
        <dbReference type="Rhea" id="RHEA:24408"/>
        <dbReference type="ChEBI" id="CHEBI:15377"/>
        <dbReference type="ChEBI" id="CHEBI:15378"/>
        <dbReference type="ChEBI" id="CHEBI:16335"/>
        <dbReference type="ChEBI" id="CHEBI:17596"/>
        <dbReference type="ChEBI" id="CHEBI:28938"/>
        <dbReference type="EC" id="3.5.4.4"/>
    </reaction>
    <physiologicalReaction direction="left-to-right" evidence="7">
        <dbReference type="Rhea" id="RHEA:24409"/>
    </physiologicalReaction>
</comment>
<dbReference type="InterPro" id="IPR003730">
    <property type="entry name" value="Cu_polyphenol_OxRdtase"/>
</dbReference>
<keyword evidence="4" id="KW-0479">Metal-binding</keyword>
<evidence type="ECO:0000256" key="7">
    <source>
        <dbReference type="ARBA" id="ARBA00047989"/>
    </source>
</evidence>
<dbReference type="PANTHER" id="PTHR30616">
    <property type="entry name" value="UNCHARACTERIZED PROTEIN YFIH"/>
    <property type="match status" value="1"/>
</dbReference>
<comment type="catalytic activity">
    <reaction evidence="8">
        <text>adenosine + phosphate = alpha-D-ribose 1-phosphate + adenine</text>
        <dbReference type="Rhea" id="RHEA:27642"/>
        <dbReference type="ChEBI" id="CHEBI:16335"/>
        <dbReference type="ChEBI" id="CHEBI:16708"/>
        <dbReference type="ChEBI" id="CHEBI:43474"/>
        <dbReference type="ChEBI" id="CHEBI:57720"/>
        <dbReference type="EC" id="2.4.2.1"/>
    </reaction>
    <physiologicalReaction direction="left-to-right" evidence="8">
        <dbReference type="Rhea" id="RHEA:27643"/>
    </physiologicalReaction>
</comment>
<dbReference type="KEGG" id="slim:SCL_1949"/>
<dbReference type="Pfam" id="PF02578">
    <property type="entry name" value="Cu-oxidase_4"/>
    <property type="match status" value="1"/>
</dbReference>
<keyword evidence="12" id="KW-1185">Reference proteome</keyword>
<name>A0A1B4XHE9_9GAMM</name>
<evidence type="ECO:0000256" key="10">
    <source>
        <dbReference type="RuleBase" id="RU361274"/>
    </source>
</evidence>
<comment type="similarity">
    <text evidence="2 10">Belongs to the purine nucleoside phosphorylase YfiH/LACC1 family.</text>
</comment>
<organism evidence="11 12">
    <name type="scientific">Sulfuricaulis limicola</name>
    <dbReference type="NCBI Taxonomy" id="1620215"/>
    <lineage>
        <taxon>Bacteria</taxon>
        <taxon>Pseudomonadati</taxon>
        <taxon>Pseudomonadota</taxon>
        <taxon>Gammaproteobacteria</taxon>
        <taxon>Acidiferrobacterales</taxon>
        <taxon>Acidiferrobacteraceae</taxon>
        <taxon>Sulfuricaulis</taxon>
    </lineage>
</organism>
<dbReference type="SUPFAM" id="SSF64438">
    <property type="entry name" value="CNF1/YfiH-like putative cysteine hydrolases"/>
    <property type="match status" value="1"/>
</dbReference>
<evidence type="ECO:0000313" key="12">
    <source>
        <dbReference type="Proteomes" id="UP000243180"/>
    </source>
</evidence>
<accession>A0A1B4XHE9</accession>
<protein>
    <recommendedName>
        <fullName evidence="10">Purine nucleoside phosphorylase</fullName>
    </recommendedName>
</protein>
<dbReference type="Proteomes" id="UP000243180">
    <property type="component" value="Chromosome"/>
</dbReference>
<keyword evidence="3" id="KW-0808">Transferase</keyword>
<evidence type="ECO:0000313" key="11">
    <source>
        <dbReference type="EMBL" id="BAV34240.1"/>
    </source>
</evidence>
<keyword evidence="5" id="KW-0378">Hydrolase</keyword>
<comment type="catalytic activity">
    <reaction evidence="9">
        <text>S-methyl-5'-thioadenosine + phosphate = 5-(methylsulfanyl)-alpha-D-ribose 1-phosphate + adenine</text>
        <dbReference type="Rhea" id="RHEA:11852"/>
        <dbReference type="ChEBI" id="CHEBI:16708"/>
        <dbReference type="ChEBI" id="CHEBI:17509"/>
        <dbReference type="ChEBI" id="CHEBI:43474"/>
        <dbReference type="ChEBI" id="CHEBI:58533"/>
        <dbReference type="EC" id="2.4.2.28"/>
    </reaction>
    <physiologicalReaction direction="left-to-right" evidence="9">
        <dbReference type="Rhea" id="RHEA:11853"/>
    </physiologicalReaction>
</comment>
<evidence type="ECO:0000256" key="8">
    <source>
        <dbReference type="ARBA" id="ARBA00048968"/>
    </source>
</evidence>
<dbReference type="PANTHER" id="PTHR30616:SF2">
    <property type="entry name" value="PURINE NUCLEOSIDE PHOSPHORYLASE LACC1"/>
    <property type="match status" value="1"/>
</dbReference>
<dbReference type="GO" id="GO:0005507">
    <property type="term" value="F:copper ion binding"/>
    <property type="evidence" value="ECO:0007669"/>
    <property type="project" value="TreeGrafter"/>
</dbReference>
<dbReference type="GO" id="GO:0017061">
    <property type="term" value="F:S-methyl-5-thioadenosine phosphorylase activity"/>
    <property type="evidence" value="ECO:0007669"/>
    <property type="project" value="UniProtKB-EC"/>
</dbReference>
<reference evidence="11 12" key="1">
    <citation type="submission" date="2015-05" db="EMBL/GenBank/DDBJ databases">
        <title>Complete genome sequence of a sulfur-oxidizing gammaproteobacterium strain HA5.</title>
        <authorList>
            <person name="Miura A."/>
            <person name="Kojima H."/>
            <person name="Fukui M."/>
        </authorList>
    </citation>
    <scope>NUCLEOTIDE SEQUENCE [LARGE SCALE GENOMIC DNA]</scope>
    <source>
        <strain evidence="11 12">HA5</strain>
    </source>
</reference>
<evidence type="ECO:0000256" key="1">
    <source>
        <dbReference type="ARBA" id="ARBA00000553"/>
    </source>
</evidence>
<dbReference type="GO" id="GO:0016787">
    <property type="term" value="F:hydrolase activity"/>
    <property type="evidence" value="ECO:0007669"/>
    <property type="project" value="UniProtKB-KW"/>
</dbReference>
<dbReference type="CDD" id="cd16833">
    <property type="entry name" value="YfiH"/>
    <property type="match status" value="1"/>
</dbReference>
<dbReference type="AlphaFoldDB" id="A0A1B4XHE9"/>
<dbReference type="Gene3D" id="3.60.140.10">
    <property type="entry name" value="CNF1/YfiH-like putative cysteine hydrolases"/>
    <property type="match status" value="1"/>
</dbReference>
<evidence type="ECO:0000256" key="6">
    <source>
        <dbReference type="ARBA" id="ARBA00022833"/>
    </source>
</evidence>
<keyword evidence="6" id="KW-0862">Zinc</keyword>